<organism evidence="3 4">
    <name type="scientific">Stieleria magnilauensis</name>
    <dbReference type="NCBI Taxonomy" id="2527963"/>
    <lineage>
        <taxon>Bacteria</taxon>
        <taxon>Pseudomonadati</taxon>
        <taxon>Planctomycetota</taxon>
        <taxon>Planctomycetia</taxon>
        <taxon>Pirellulales</taxon>
        <taxon>Pirellulaceae</taxon>
        <taxon>Stieleria</taxon>
    </lineage>
</organism>
<keyword evidence="1" id="KW-1133">Transmembrane helix</keyword>
<dbReference type="RefSeq" id="WP_419580603.1">
    <property type="nucleotide sequence ID" value="NZ_CP036432.1"/>
</dbReference>
<reference evidence="3 4" key="1">
    <citation type="submission" date="2019-02" db="EMBL/GenBank/DDBJ databases">
        <title>Deep-cultivation of Planctomycetes and their phenomic and genomic characterization uncovers novel biology.</title>
        <authorList>
            <person name="Wiegand S."/>
            <person name="Jogler M."/>
            <person name="Boedeker C."/>
            <person name="Pinto D."/>
            <person name="Vollmers J."/>
            <person name="Rivas-Marin E."/>
            <person name="Kohn T."/>
            <person name="Peeters S.H."/>
            <person name="Heuer A."/>
            <person name="Rast P."/>
            <person name="Oberbeckmann S."/>
            <person name="Bunk B."/>
            <person name="Jeske O."/>
            <person name="Meyerdierks A."/>
            <person name="Storesund J.E."/>
            <person name="Kallscheuer N."/>
            <person name="Luecker S."/>
            <person name="Lage O.M."/>
            <person name="Pohl T."/>
            <person name="Merkel B.J."/>
            <person name="Hornburger P."/>
            <person name="Mueller R.-W."/>
            <person name="Bruemmer F."/>
            <person name="Labrenz M."/>
            <person name="Spormann A.M."/>
            <person name="Op den Camp H."/>
            <person name="Overmann J."/>
            <person name="Amann R."/>
            <person name="Jetten M.S.M."/>
            <person name="Mascher T."/>
            <person name="Medema M.H."/>
            <person name="Devos D.P."/>
            <person name="Kaster A.-K."/>
            <person name="Ovreas L."/>
            <person name="Rohde M."/>
            <person name="Galperin M.Y."/>
            <person name="Jogler C."/>
        </authorList>
    </citation>
    <scope>NUCLEOTIDE SEQUENCE [LARGE SCALE GENOMIC DNA]</scope>
    <source>
        <strain evidence="3 4">TBK1r</strain>
    </source>
</reference>
<dbReference type="InterPro" id="IPR028087">
    <property type="entry name" value="Tad_N"/>
</dbReference>
<dbReference type="Gene3D" id="3.40.50.410">
    <property type="entry name" value="von Willebrand factor, type A domain"/>
    <property type="match status" value="1"/>
</dbReference>
<dbReference type="InterPro" id="IPR002035">
    <property type="entry name" value="VWF_A"/>
</dbReference>
<evidence type="ECO:0000313" key="3">
    <source>
        <dbReference type="EMBL" id="QDV87723.1"/>
    </source>
</evidence>
<protein>
    <submittedName>
        <fullName evidence="3">von Willebrand factor type A domain protein</fullName>
    </submittedName>
</protein>
<dbReference type="PROSITE" id="PS50234">
    <property type="entry name" value="VWFA"/>
    <property type="match status" value="1"/>
</dbReference>
<dbReference type="Proteomes" id="UP000318081">
    <property type="component" value="Chromosome"/>
</dbReference>
<sequence length="427" mass="46459">MNVKSARKGRANHARSQHRRGTVMAMTAVVLPVLAILAAFAINAAHMQLTRTELSIATDAAARSAGRAFSEVQTVDAAIDAAVATAALNTVDGEPLRLRSGDNDGEIEFGRTEQYGGDGSRYHFIKIPTPAVRNGTVASAVRVHGKRLEGSLSGNVPLIIPGLLSTNDFETQHDSVAMQVDRDISLILDRSGSMDDIDFGWAYGENPFSTAAKDWAAGQGQLNRWWSRGRWRYSYANGHDWVTYQQYMYENYFNKGTPPTNAWQDLEVAVNAFLDVLDGTSQEEQVSLASYSSSATLDTLLEKDLQIVRNKVAQLNTGGSTAIGKGMQEGIEGLIHSRARPFAAKTMVVMTDGNQNQTPWAENVAQSLVNNYLLTIHTVTFGDGANQQDMREVAAIGGGKHYHAATGEDLVRIFEEIANNLPTILTK</sequence>
<evidence type="ECO:0000256" key="1">
    <source>
        <dbReference type="SAM" id="Phobius"/>
    </source>
</evidence>
<dbReference type="EMBL" id="CP036432">
    <property type="protein sequence ID" value="QDV87723.1"/>
    <property type="molecule type" value="Genomic_DNA"/>
</dbReference>
<evidence type="ECO:0000259" key="2">
    <source>
        <dbReference type="PROSITE" id="PS50234"/>
    </source>
</evidence>
<dbReference type="Pfam" id="PF00092">
    <property type="entry name" value="VWA"/>
    <property type="match status" value="1"/>
</dbReference>
<feature type="transmembrane region" description="Helical" evidence="1">
    <location>
        <begin position="21"/>
        <end position="42"/>
    </location>
</feature>
<keyword evidence="1" id="KW-0812">Transmembrane</keyword>
<accession>A0ABX5Y0A8</accession>
<dbReference type="SMART" id="SM00327">
    <property type="entry name" value="VWA"/>
    <property type="match status" value="1"/>
</dbReference>
<dbReference type="Pfam" id="PF13400">
    <property type="entry name" value="Tad"/>
    <property type="match status" value="1"/>
</dbReference>
<proteinExistence type="predicted"/>
<keyword evidence="1" id="KW-0472">Membrane</keyword>
<dbReference type="CDD" id="cd00198">
    <property type="entry name" value="vWFA"/>
    <property type="match status" value="1"/>
</dbReference>
<dbReference type="SUPFAM" id="SSF53300">
    <property type="entry name" value="vWA-like"/>
    <property type="match status" value="1"/>
</dbReference>
<dbReference type="InterPro" id="IPR036465">
    <property type="entry name" value="vWFA_dom_sf"/>
</dbReference>
<name>A0ABX5Y0A8_9BACT</name>
<evidence type="ECO:0000313" key="4">
    <source>
        <dbReference type="Proteomes" id="UP000318081"/>
    </source>
</evidence>
<keyword evidence="4" id="KW-1185">Reference proteome</keyword>
<gene>
    <name evidence="3" type="ORF">TBK1r_67540</name>
</gene>
<feature type="domain" description="VWFA" evidence="2">
    <location>
        <begin position="183"/>
        <end position="421"/>
    </location>
</feature>